<sequence>MLDVGTGFGAMAILLAINGLTVITGQPKEDIDHGKNGENHGEQHEIHQQEQHELRNHEEYSFNWEENAKTVGVEDQIKFQHLSIQKLPFPEKYFDGIFMYDTLQHIKDKPTALNDCFRVIKPGGLICVIEWNEKSIKADYKKHGFMLDYIDPKDFLRREDIQIKTHQGEYVNIFIIQKIYKE</sequence>
<dbReference type="CDD" id="cd02440">
    <property type="entry name" value="AdoMet_MTases"/>
    <property type="match status" value="1"/>
</dbReference>
<evidence type="ECO:0000256" key="1">
    <source>
        <dbReference type="ARBA" id="ARBA00022679"/>
    </source>
</evidence>
<dbReference type="InterPro" id="IPR013216">
    <property type="entry name" value="Methyltransf_11"/>
</dbReference>
<organism evidence="3">
    <name type="scientific">marine sediment metagenome</name>
    <dbReference type="NCBI Taxonomy" id="412755"/>
    <lineage>
        <taxon>unclassified sequences</taxon>
        <taxon>metagenomes</taxon>
        <taxon>ecological metagenomes</taxon>
    </lineage>
</organism>
<feature type="domain" description="Methyltransferase type 11" evidence="2">
    <location>
        <begin position="63"/>
        <end position="127"/>
    </location>
</feature>
<dbReference type="PANTHER" id="PTHR44068:SF11">
    <property type="entry name" value="GERANYL DIPHOSPHATE 2-C-METHYLTRANSFERASE"/>
    <property type="match status" value="1"/>
</dbReference>
<evidence type="ECO:0000259" key="2">
    <source>
        <dbReference type="Pfam" id="PF08241"/>
    </source>
</evidence>
<dbReference type="GO" id="GO:0008757">
    <property type="term" value="F:S-adenosylmethionine-dependent methyltransferase activity"/>
    <property type="evidence" value="ECO:0007669"/>
    <property type="project" value="InterPro"/>
</dbReference>
<dbReference type="AlphaFoldDB" id="A0A0F9N697"/>
<comment type="caution">
    <text evidence="3">The sequence shown here is derived from an EMBL/GenBank/DDBJ whole genome shotgun (WGS) entry which is preliminary data.</text>
</comment>
<reference evidence="3" key="1">
    <citation type="journal article" date="2015" name="Nature">
        <title>Complex archaea that bridge the gap between prokaryotes and eukaryotes.</title>
        <authorList>
            <person name="Spang A."/>
            <person name="Saw J.H."/>
            <person name="Jorgensen S.L."/>
            <person name="Zaremba-Niedzwiedzka K."/>
            <person name="Martijn J."/>
            <person name="Lind A.E."/>
            <person name="van Eijk R."/>
            <person name="Schleper C."/>
            <person name="Guy L."/>
            <person name="Ettema T.J."/>
        </authorList>
    </citation>
    <scope>NUCLEOTIDE SEQUENCE</scope>
</reference>
<dbReference type="Pfam" id="PF08241">
    <property type="entry name" value="Methyltransf_11"/>
    <property type="match status" value="1"/>
</dbReference>
<name>A0A0F9N697_9ZZZZ</name>
<proteinExistence type="predicted"/>
<gene>
    <name evidence="3" type="ORF">LCGC14_1006080</name>
</gene>
<dbReference type="EMBL" id="LAZR01003919">
    <property type="protein sequence ID" value="KKN13469.1"/>
    <property type="molecule type" value="Genomic_DNA"/>
</dbReference>
<dbReference type="Gene3D" id="3.40.50.150">
    <property type="entry name" value="Vaccinia Virus protein VP39"/>
    <property type="match status" value="1"/>
</dbReference>
<dbReference type="SUPFAM" id="SSF53335">
    <property type="entry name" value="S-adenosyl-L-methionine-dependent methyltransferases"/>
    <property type="match status" value="1"/>
</dbReference>
<dbReference type="InterPro" id="IPR050447">
    <property type="entry name" value="Erg6_SMT_methyltransf"/>
</dbReference>
<protein>
    <recommendedName>
        <fullName evidence="2">Methyltransferase type 11 domain-containing protein</fullName>
    </recommendedName>
</protein>
<evidence type="ECO:0000313" key="3">
    <source>
        <dbReference type="EMBL" id="KKN13469.1"/>
    </source>
</evidence>
<dbReference type="PANTHER" id="PTHR44068">
    <property type="entry name" value="ZGC:194242"/>
    <property type="match status" value="1"/>
</dbReference>
<accession>A0A0F9N697</accession>
<keyword evidence="1" id="KW-0808">Transferase</keyword>
<dbReference type="InterPro" id="IPR029063">
    <property type="entry name" value="SAM-dependent_MTases_sf"/>
</dbReference>